<name>A0A022R4H9_ERYGU</name>
<feature type="domain" description="F-box" evidence="1">
    <location>
        <begin position="13"/>
        <end position="53"/>
    </location>
</feature>
<evidence type="ECO:0000313" key="3">
    <source>
        <dbReference type="Proteomes" id="UP000030748"/>
    </source>
</evidence>
<gene>
    <name evidence="2" type="ORF">MIMGU_mgv1a018580mg</name>
</gene>
<dbReference type="Pfam" id="PF00646">
    <property type="entry name" value="F-box"/>
    <property type="match status" value="1"/>
</dbReference>
<dbReference type="InterPro" id="IPR017451">
    <property type="entry name" value="F-box-assoc_interact_dom"/>
</dbReference>
<dbReference type="Pfam" id="PF07734">
    <property type="entry name" value="FBA_1"/>
    <property type="match status" value="1"/>
</dbReference>
<dbReference type="SUPFAM" id="SSF69322">
    <property type="entry name" value="Tricorn protease domain 2"/>
    <property type="match status" value="1"/>
</dbReference>
<dbReference type="STRING" id="4155.A0A022R4H9"/>
<dbReference type="InterPro" id="IPR050796">
    <property type="entry name" value="SCF_F-box_component"/>
</dbReference>
<dbReference type="InterPro" id="IPR036047">
    <property type="entry name" value="F-box-like_dom_sf"/>
</dbReference>
<organism evidence="2 3">
    <name type="scientific">Erythranthe guttata</name>
    <name type="common">Yellow monkey flower</name>
    <name type="synonym">Mimulus guttatus</name>
    <dbReference type="NCBI Taxonomy" id="4155"/>
    <lineage>
        <taxon>Eukaryota</taxon>
        <taxon>Viridiplantae</taxon>
        <taxon>Streptophyta</taxon>
        <taxon>Embryophyta</taxon>
        <taxon>Tracheophyta</taxon>
        <taxon>Spermatophyta</taxon>
        <taxon>Magnoliopsida</taxon>
        <taxon>eudicotyledons</taxon>
        <taxon>Gunneridae</taxon>
        <taxon>Pentapetalae</taxon>
        <taxon>asterids</taxon>
        <taxon>lamiids</taxon>
        <taxon>Lamiales</taxon>
        <taxon>Phrymaceae</taxon>
        <taxon>Erythranthe</taxon>
    </lineage>
</organism>
<protein>
    <recommendedName>
        <fullName evidence="1">F-box domain-containing protein</fullName>
    </recommendedName>
</protein>
<proteinExistence type="predicted"/>
<dbReference type="Gene3D" id="1.20.1280.50">
    <property type="match status" value="1"/>
</dbReference>
<reference evidence="2 3" key="1">
    <citation type="journal article" date="2013" name="Proc. Natl. Acad. Sci. U.S.A.">
        <title>Fine-scale variation in meiotic recombination in Mimulus inferred from population shotgun sequencing.</title>
        <authorList>
            <person name="Hellsten U."/>
            <person name="Wright K.M."/>
            <person name="Jenkins J."/>
            <person name="Shu S."/>
            <person name="Yuan Y."/>
            <person name="Wessler S.R."/>
            <person name="Schmutz J."/>
            <person name="Willis J.H."/>
            <person name="Rokhsar D.S."/>
        </authorList>
    </citation>
    <scope>NUCLEOTIDE SEQUENCE [LARGE SCALE GENOMIC DNA]</scope>
    <source>
        <strain evidence="3">cv. DUN x IM62</strain>
    </source>
</reference>
<dbReference type="eggNOG" id="ENOG502SQQJ">
    <property type="taxonomic scope" value="Eukaryota"/>
</dbReference>
<evidence type="ECO:0000313" key="2">
    <source>
        <dbReference type="EMBL" id="EYU34513.1"/>
    </source>
</evidence>
<dbReference type="EMBL" id="KI630682">
    <property type="protein sequence ID" value="EYU34513.1"/>
    <property type="molecule type" value="Genomic_DNA"/>
</dbReference>
<dbReference type="InterPro" id="IPR001810">
    <property type="entry name" value="F-box_dom"/>
</dbReference>
<dbReference type="PANTHER" id="PTHR31672:SF13">
    <property type="entry name" value="F-BOX PROTEIN CPR30-LIKE"/>
    <property type="match status" value="1"/>
</dbReference>
<dbReference type="CDD" id="cd22157">
    <property type="entry name" value="F-box_AtFBW1-like"/>
    <property type="match status" value="1"/>
</dbReference>
<dbReference type="InterPro" id="IPR006527">
    <property type="entry name" value="F-box-assoc_dom_typ1"/>
</dbReference>
<dbReference type="NCBIfam" id="TIGR01640">
    <property type="entry name" value="F_box_assoc_1"/>
    <property type="match status" value="1"/>
</dbReference>
<dbReference type="SUPFAM" id="SSF81383">
    <property type="entry name" value="F-box domain"/>
    <property type="match status" value="1"/>
</dbReference>
<feature type="non-terminal residue" evidence="2">
    <location>
        <position position="347"/>
    </location>
</feature>
<evidence type="ECO:0000259" key="1">
    <source>
        <dbReference type="SMART" id="SM00256"/>
    </source>
</evidence>
<keyword evidence="3" id="KW-1185">Reference proteome</keyword>
<dbReference type="Proteomes" id="UP000030748">
    <property type="component" value="Unassembled WGS sequence"/>
</dbReference>
<sequence>MAANHSEQVPPFLPLHVIETILINLPAKSLLRFKAVSKSWNTTISDPVFVQNHLHQSKTSNSRNLFLCRSILIFSCYDSKKFSLARVDQDRRLRTLQVVESPRGFYTLVLCYCDGVLLLTSAEDRRSGVEFVLWNPSTQTQTIFRLPFELSTDFKCYGLCHDPGIGDFKVVVICSNHYAVYSCKNKAWTRKKEFGDTFRVAYHPGVFVDGVVYWLMMEKDERRYKLTYFDPRDDEFKMPNDEHRIFEVQRPTYMIDFGGRLCVYYYEARDKVVHIWIKEKGVDNNSWKELITIENVERFASYFVPMCFVENKIVVRLRGTTVVLYNPSEKTFEEFEDTTHYFDFLSV</sequence>
<dbReference type="AlphaFoldDB" id="A0A022R4H9"/>
<dbReference type="SMART" id="SM00256">
    <property type="entry name" value="FBOX"/>
    <property type="match status" value="1"/>
</dbReference>
<dbReference type="PANTHER" id="PTHR31672">
    <property type="entry name" value="BNACNNG10540D PROTEIN"/>
    <property type="match status" value="1"/>
</dbReference>
<accession>A0A022R4H9</accession>